<organism evidence="10 11">
    <name type="scientific">Ziziphus jujuba</name>
    <name type="common">Chinese jujube</name>
    <name type="synonym">Ziziphus sativa</name>
    <dbReference type="NCBI Taxonomy" id="326968"/>
    <lineage>
        <taxon>Eukaryota</taxon>
        <taxon>Viridiplantae</taxon>
        <taxon>Streptophyta</taxon>
        <taxon>Embryophyta</taxon>
        <taxon>Tracheophyta</taxon>
        <taxon>Spermatophyta</taxon>
        <taxon>Magnoliopsida</taxon>
        <taxon>eudicotyledons</taxon>
        <taxon>Gunneridae</taxon>
        <taxon>Pentapetalae</taxon>
        <taxon>rosids</taxon>
        <taxon>fabids</taxon>
        <taxon>Rosales</taxon>
        <taxon>Rhamnaceae</taxon>
        <taxon>Paliureae</taxon>
        <taxon>Ziziphus</taxon>
    </lineage>
</organism>
<evidence type="ECO:0000256" key="2">
    <source>
        <dbReference type="ARBA" id="ARBA00006533"/>
    </source>
</evidence>
<dbReference type="InterPro" id="IPR011989">
    <property type="entry name" value="ARM-like"/>
</dbReference>
<keyword evidence="4" id="KW-0132">Cell division</keyword>
<dbReference type="RefSeq" id="XP_048327069.2">
    <property type="nucleotide sequence ID" value="XM_048471112.2"/>
</dbReference>
<dbReference type="GeneID" id="107417307"/>
<feature type="domain" description="Nuclear condensin complex subunit 3 C-terminal" evidence="9">
    <location>
        <begin position="528"/>
        <end position="877"/>
    </location>
</feature>
<dbReference type="InterPro" id="IPR025977">
    <property type="entry name" value="Cnd3_C"/>
</dbReference>
<dbReference type="Pfam" id="PF12719">
    <property type="entry name" value="Cnd3"/>
    <property type="match status" value="1"/>
</dbReference>
<dbReference type="SUPFAM" id="SSF48371">
    <property type="entry name" value="ARM repeat"/>
    <property type="match status" value="1"/>
</dbReference>
<comment type="similarity">
    <text evidence="2">Belongs to the CND3 (condensin subunit 3) family.</text>
</comment>
<evidence type="ECO:0000256" key="1">
    <source>
        <dbReference type="ARBA" id="ARBA00004286"/>
    </source>
</evidence>
<accession>A0ABM3IF02</accession>
<evidence type="ECO:0000256" key="5">
    <source>
        <dbReference type="ARBA" id="ARBA00022776"/>
    </source>
</evidence>
<dbReference type="PANTHER" id="PTHR14418:SF5">
    <property type="entry name" value="CONDENSIN COMPLEX SUBUNIT 3"/>
    <property type="match status" value="1"/>
</dbReference>
<protein>
    <submittedName>
        <fullName evidence="11">Uncharacterized protein LOC107417307</fullName>
    </submittedName>
</protein>
<evidence type="ECO:0000256" key="3">
    <source>
        <dbReference type="ARBA" id="ARBA00022454"/>
    </source>
</evidence>
<keyword evidence="5" id="KW-0498">Mitosis</keyword>
<reference evidence="11" key="1">
    <citation type="submission" date="2025-08" db="UniProtKB">
        <authorList>
            <consortium name="RefSeq"/>
        </authorList>
    </citation>
    <scope>IDENTIFICATION</scope>
    <source>
        <tissue evidence="11">Seedling</tissue>
    </source>
</reference>
<dbReference type="InterPro" id="IPR016024">
    <property type="entry name" value="ARM-type_fold"/>
</dbReference>
<comment type="subcellular location">
    <subcellularLocation>
        <location evidence="1">Chromosome</location>
    </subcellularLocation>
</comment>
<evidence type="ECO:0000313" key="11">
    <source>
        <dbReference type="RefSeq" id="XP_048327069.2"/>
    </source>
</evidence>
<name>A0ABM3IF02_ZIZJJ</name>
<evidence type="ECO:0000256" key="6">
    <source>
        <dbReference type="ARBA" id="ARBA00023067"/>
    </source>
</evidence>
<keyword evidence="7" id="KW-0131">Cell cycle</keyword>
<feature type="compositionally biased region" description="Low complexity" evidence="8">
    <location>
        <begin position="983"/>
        <end position="994"/>
    </location>
</feature>
<evidence type="ECO:0000259" key="9">
    <source>
        <dbReference type="Pfam" id="PF12719"/>
    </source>
</evidence>
<dbReference type="InterPro" id="IPR027165">
    <property type="entry name" value="CND3"/>
</dbReference>
<evidence type="ECO:0000256" key="7">
    <source>
        <dbReference type="ARBA" id="ARBA00023306"/>
    </source>
</evidence>
<dbReference type="Gene3D" id="1.25.10.10">
    <property type="entry name" value="Leucine-rich Repeat Variant"/>
    <property type="match status" value="1"/>
</dbReference>
<evidence type="ECO:0000256" key="8">
    <source>
        <dbReference type="SAM" id="MobiDB-lite"/>
    </source>
</evidence>
<keyword evidence="3" id="KW-0158">Chromosome</keyword>
<feature type="region of interest" description="Disordered" evidence="8">
    <location>
        <begin position="949"/>
        <end position="1046"/>
    </location>
</feature>
<keyword evidence="6" id="KW-0226">DNA condensation</keyword>
<proteinExistence type="inferred from homology"/>
<sequence>MPKMRDEETQLTLKIVKILDEVRASNAIHIRKHKELSALRSKTTSSSTPSSPSQFFSAFSKSLLPLFGFQRRVASAERVVRFVSVFATSRETDHASDCDAFLEDFLRFLLVASAAANKTARFRACQIISEIIMRLPDDAEVSNELWDEVIECLKQRVGDKVPLIRTYAIRALSRFATDCENSDVLDLFLEVLPLEQNAEVRKTILLSLPPSNATSQAIIDCIMDASESVRKAAYYVLADKFPLQSLSIKLRTVILQRGLADRSIAVSKECLKLMKDEWLTKCCNGDPVEFLKYLDVETYELVGESVMGSLLEAGSIQLNDGSSIQQYILSLSERPQDAANVTPSIRLMEAEVALYWRMICGHLQREAQAKGTDAAATMGTEAAVYAAEASKNNDILERILPATVSDYIDLVKAHINAGSNYHFASRQLLLLGAMLDFSDATNRKLASAFVLELLHKPFDHEVDDDGNMVVIGDGINLGGDREWASAVSGLAKRVHAASGEFEEVVLGVIEELAQPCRERTANFLQWMHCLAVTGLLLENAKSLYRVQRKCIEPPELLQSLLLPAAKHAHLDVQRIAMRCLALFGLVEKKPSEELVKQLRLSFVKGPTAISVVACKALFDLGMWHTPHVVDRAWGQDFSSQLQDNEVAYSRVAFPDADVNMDVKLLDLLCAGLDRSDRGSILAGDENESIQAVLGEGFAKILILSENYPGIPASLHPFLLTKLIALYFSNETKRLLRLKQCLSVFFEHYPSLSVNHKKVLSKAFIPVLRSMWPGINGNAGGSAHVVSNMRKLAVQASRFMLQMMQAPLYVKEMEREVENGSRESPEIVDGTVEPPLECGEEGLAIRIAIEVTSFGTKKTPAERAYVSALCKVLVLLHFRSSEQGAIELMKRLLICVIECVSSEKDIAKELKRMANHLKTADEHPDQEQLQNQAKLIFGRLELEFNLDLIGSPEIPQTPAPRSTQPTRSRRRVRHHEASSDEESSPTSVVPTISSTMGPRSQRASKTAALNKMTAIRAPRIDEDGDGEDEDSELTSDEDSDASEQFTE</sequence>
<keyword evidence="10" id="KW-1185">Reference proteome</keyword>
<dbReference type="PANTHER" id="PTHR14418">
    <property type="entry name" value="CONDENSIN COMPLEX SUBUNIT 3-RELATED"/>
    <property type="match status" value="1"/>
</dbReference>
<dbReference type="Proteomes" id="UP001652623">
    <property type="component" value="Chromosome 4"/>
</dbReference>
<gene>
    <name evidence="11" type="primary">LOC107417307</name>
</gene>
<evidence type="ECO:0000256" key="4">
    <source>
        <dbReference type="ARBA" id="ARBA00022618"/>
    </source>
</evidence>
<feature type="compositionally biased region" description="Acidic residues" evidence="8">
    <location>
        <begin position="1021"/>
        <end position="1046"/>
    </location>
</feature>
<evidence type="ECO:0000313" key="10">
    <source>
        <dbReference type="Proteomes" id="UP001652623"/>
    </source>
</evidence>